<dbReference type="InterPro" id="IPR002912">
    <property type="entry name" value="ACT_dom"/>
</dbReference>
<dbReference type="KEGG" id="dap:Dacet_1876"/>
<dbReference type="HOGENOM" id="CLU_136790_2_1_0"/>
<organism evidence="2 3">
    <name type="scientific">Denitrovibrio acetiphilus (strain DSM 12809 / NBRC 114555 / N2460)</name>
    <dbReference type="NCBI Taxonomy" id="522772"/>
    <lineage>
        <taxon>Bacteria</taxon>
        <taxon>Pseudomonadati</taxon>
        <taxon>Deferribacterota</taxon>
        <taxon>Deferribacteres</taxon>
        <taxon>Deferribacterales</taxon>
        <taxon>Geovibrionaceae</taxon>
        <taxon>Denitrovibrio</taxon>
    </lineage>
</organism>
<dbReference type="InterPro" id="IPR045865">
    <property type="entry name" value="ACT-like_dom_sf"/>
</dbReference>
<dbReference type="InterPro" id="IPR045739">
    <property type="entry name" value="ACT_dom_pair"/>
</dbReference>
<evidence type="ECO:0000313" key="3">
    <source>
        <dbReference type="Proteomes" id="UP000002012"/>
    </source>
</evidence>
<dbReference type="eggNOG" id="COG4747">
    <property type="taxonomic scope" value="Bacteria"/>
</dbReference>
<reference evidence="2 3" key="1">
    <citation type="journal article" date="2010" name="Stand. Genomic Sci.">
        <title>Complete genome sequence of Denitrovibrio acetiphilus type strain (N2460).</title>
        <authorList>
            <person name="Kiss H."/>
            <person name="Lang E."/>
            <person name="Lapidus A."/>
            <person name="Copeland A."/>
            <person name="Nolan M."/>
            <person name="Glavina Del Rio T."/>
            <person name="Chen F."/>
            <person name="Lucas S."/>
            <person name="Tice H."/>
            <person name="Cheng J.F."/>
            <person name="Han C."/>
            <person name="Goodwin L."/>
            <person name="Pitluck S."/>
            <person name="Liolios K."/>
            <person name="Pati A."/>
            <person name="Ivanova N."/>
            <person name="Mavromatis K."/>
            <person name="Chen A."/>
            <person name="Palaniappan K."/>
            <person name="Land M."/>
            <person name="Hauser L."/>
            <person name="Chang Y.J."/>
            <person name="Jeffries C.D."/>
            <person name="Detter J.C."/>
            <person name="Brettin T."/>
            <person name="Spring S."/>
            <person name="Rohde M."/>
            <person name="Goker M."/>
            <person name="Woyke T."/>
            <person name="Bristow J."/>
            <person name="Eisen J.A."/>
            <person name="Markowitz V."/>
            <person name="Hugenholtz P."/>
            <person name="Kyrpides N.C."/>
            <person name="Klenk H.P."/>
        </authorList>
    </citation>
    <scope>NUCLEOTIDE SEQUENCE [LARGE SCALE GENOMIC DNA]</scope>
    <source>
        <strain evidence="3">DSM 12809 / NBRC 114555 / N2460</strain>
    </source>
</reference>
<dbReference type="PANTHER" id="PTHR40099:SF1">
    <property type="entry name" value="ACETOLACTATE SYNTHASE, SMALL SUBUNIT"/>
    <property type="match status" value="1"/>
</dbReference>
<dbReference type="AlphaFoldDB" id="D4H0X7"/>
<dbReference type="CDD" id="cd04882">
    <property type="entry name" value="ACT_Bt0572_2"/>
    <property type="match status" value="1"/>
</dbReference>
<name>D4H0X7_DENA2</name>
<proteinExistence type="predicted"/>
<dbReference type="Proteomes" id="UP000002012">
    <property type="component" value="Chromosome"/>
</dbReference>
<keyword evidence="3" id="KW-1185">Reference proteome</keyword>
<evidence type="ECO:0000259" key="1">
    <source>
        <dbReference type="PROSITE" id="PS51671"/>
    </source>
</evidence>
<gene>
    <name evidence="2" type="ordered locus">Dacet_1876</name>
</gene>
<dbReference type="OrthoDB" id="9790662at2"/>
<evidence type="ECO:0000313" key="2">
    <source>
        <dbReference type="EMBL" id="ADD68640.1"/>
    </source>
</evidence>
<feature type="domain" description="ACT" evidence="1">
    <location>
        <begin position="71"/>
        <end position="144"/>
    </location>
</feature>
<dbReference type="PANTHER" id="PTHR40099">
    <property type="entry name" value="ACETOLACTATE SYNTHASE, SMALL SUBUNIT"/>
    <property type="match status" value="1"/>
</dbReference>
<dbReference type="STRING" id="522772.Dacet_1876"/>
<dbReference type="CDD" id="cd04908">
    <property type="entry name" value="ACT_Bt0572_1"/>
    <property type="match status" value="1"/>
</dbReference>
<dbReference type="EMBL" id="CP001968">
    <property type="protein sequence ID" value="ADD68640.1"/>
    <property type="molecule type" value="Genomic_DNA"/>
</dbReference>
<dbReference type="InParanoid" id="D4H0X7"/>
<dbReference type="SUPFAM" id="SSF55021">
    <property type="entry name" value="ACT-like"/>
    <property type="match status" value="2"/>
</dbReference>
<dbReference type="RefSeq" id="WP_013011150.1">
    <property type="nucleotide sequence ID" value="NC_013943.1"/>
</dbReference>
<dbReference type="PROSITE" id="PS51671">
    <property type="entry name" value="ACT"/>
    <property type="match status" value="1"/>
</dbReference>
<dbReference type="Gene3D" id="3.30.2130.10">
    <property type="entry name" value="VC0802-like"/>
    <property type="match status" value="1"/>
</dbReference>
<dbReference type="Pfam" id="PF19571">
    <property type="entry name" value="ACT_8"/>
    <property type="match status" value="1"/>
</dbReference>
<dbReference type="PaxDb" id="522772-Dacet_1876"/>
<sequence>MKLQQISVFIENQSGRLHEVTRILGENGINIRALSLADTSDFGILRLIVNDPAKAYDLLKGSDFTVGRTEVLAVVVSDHPGGLAQILGCLDKNSINVEYMYAFVDHLAKERAIMIFRFDDTDMAAEKLAEDGFSFVKQVDIAGL</sequence>
<protein>
    <submittedName>
        <fullName evidence="2">Amino acid-binding ACT domain protein</fullName>
    </submittedName>
</protein>
<accession>D4H0X7</accession>